<dbReference type="Proteomes" id="UP000224503">
    <property type="component" value="Segment"/>
</dbReference>
<dbReference type="OrthoDB" id="25410at10239"/>
<protein>
    <submittedName>
        <fullName evidence="1">Minor tail protein</fullName>
    </submittedName>
</protein>
<evidence type="ECO:0000313" key="2">
    <source>
        <dbReference type="Proteomes" id="UP000224503"/>
    </source>
</evidence>
<dbReference type="GeneID" id="40069815"/>
<dbReference type="KEGG" id="vg:40069815"/>
<accession>A0A0U4B3F2</accession>
<name>A0A0U4B3F2_9CAUD</name>
<dbReference type="EMBL" id="KU160650">
    <property type="protein sequence ID" value="ALY09277.1"/>
    <property type="molecule type" value="Genomic_DNA"/>
</dbReference>
<dbReference type="RefSeq" id="YP_009594294.1">
    <property type="nucleotide sequence ID" value="NC_041875.1"/>
</dbReference>
<gene>
    <name evidence="1" type="primary">5</name>
    <name evidence="1" type="ORF">JASMINE_5</name>
</gene>
<sequence>MPTPTPNLLLQKAAAGENYDLDLTNENLDKIDAAVGNRLRLDDPFGHIGRTAGFQTINGVDVGVIITAAQELRGMVFETSSAGRLVIPKTGKYEIRTKIYATGGAAAKFGGGAFVNSVPIVGTTSVSWKGDTNDYITHTTVTYDLNENDRIGLGMTFTSSTWGTDGYNGSWLEVKYVGEVS</sequence>
<reference evidence="1 2" key="1">
    <citation type="submission" date="2015-11" db="EMBL/GenBank/DDBJ databases">
        <authorList>
            <person name="Ott C."/>
            <person name="Guerrero C.A."/>
            <person name="Bradley K.W."/>
            <person name="Asai D.J."/>
            <person name="Bowman C.A."/>
            <person name="Russell D.A."/>
            <person name="Pope W.H."/>
            <person name="Jacobs-Sera D."/>
            <person name="Hendrix R.W."/>
            <person name="Hatfull G.F."/>
        </authorList>
    </citation>
    <scope>NUCLEOTIDE SEQUENCE [LARGE SCALE GENOMIC DNA]</scope>
</reference>
<proteinExistence type="predicted"/>
<evidence type="ECO:0000313" key="1">
    <source>
        <dbReference type="EMBL" id="ALY09277.1"/>
    </source>
</evidence>
<organism evidence="1 2">
    <name type="scientific">Arthrobacter phage Jasmine</name>
    <dbReference type="NCBI Taxonomy" id="1772302"/>
    <lineage>
        <taxon>Viruses</taxon>
        <taxon>Duplodnaviria</taxon>
        <taxon>Heunggongvirae</taxon>
        <taxon>Uroviricota</taxon>
        <taxon>Caudoviricetes</taxon>
        <taxon>Jasminevirus</taxon>
        <taxon>Jasminevirus jasmine</taxon>
    </lineage>
</organism>
<keyword evidence="2" id="KW-1185">Reference proteome</keyword>